<organism evidence="6">
    <name type="scientific">Veillonella atypica</name>
    <dbReference type="NCBI Taxonomy" id="39777"/>
    <lineage>
        <taxon>Bacteria</taxon>
        <taxon>Bacillati</taxon>
        <taxon>Bacillota</taxon>
        <taxon>Negativicutes</taxon>
        <taxon>Veillonellales</taxon>
        <taxon>Veillonellaceae</taxon>
        <taxon>Veillonella</taxon>
    </lineage>
</organism>
<feature type="active site" evidence="3">
    <location>
        <position position="134"/>
    </location>
</feature>
<evidence type="ECO:0000259" key="5">
    <source>
        <dbReference type="Pfam" id="PF00849"/>
    </source>
</evidence>
<dbReference type="InterPro" id="IPR006224">
    <property type="entry name" value="PsdUridine_synth_RluA-like_CS"/>
</dbReference>
<name>A0A133S302_9FIRM</name>
<dbReference type="PROSITE" id="PS01129">
    <property type="entry name" value="PSI_RLU"/>
    <property type="match status" value="1"/>
</dbReference>
<dbReference type="EC" id="5.4.99.-" evidence="4"/>
<comment type="caution">
    <text evidence="6">The sequence shown here is derived from an EMBL/GenBank/DDBJ whole genome shotgun (WGS) entry which is preliminary data.</text>
</comment>
<dbReference type="InterPro" id="IPR020103">
    <property type="entry name" value="PsdUridine_synth_cat_dom_sf"/>
</dbReference>
<evidence type="ECO:0000256" key="4">
    <source>
        <dbReference type="RuleBase" id="RU362028"/>
    </source>
</evidence>
<dbReference type="EMBL" id="LRQT01000079">
    <property type="protein sequence ID" value="KXA62823.1"/>
    <property type="molecule type" value="Genomic_DNA"/>
</dbReference>
<dbReference type="CDD" id="cd02869">
    <property type="entry name" value="PseudoU_synth_RluA_like"/>
    <property type="match status" value="1"/>
</dbReference>
<accession>A0A133S302</accession>
<dbReference type="RefSeq" id="WP_060807742.1">
    <property type="nucleotide sequence ID" value="NZ_JAJCNH010000008.1"/>
</dbReference>
<dbReference type="PANTHER" id="PTHR21600">
    <property type="entry name" value="MITOCHONDRIAL RNA PSEUDOURIDINE SYNTHASE"/>
    <property type="match status" value="1"/>
</dbReference>
<dbReference type="Proteomes" id="UP000070226">
    <property type="component" value="Unassembled WGS sequence"/>
</dbReference>
<evidence type="ECO:0000256" key="1">
    <source>
        <dbReference type="ARBA" id="ARBA00000073"/>
    </source>
</evidence>
<dbReference type="STRING" id="39777.B7L28_05695"/>
<dbReference type="SUPFAM" id="SSF55120">
    <property type="entry name" value="Pseudouridine synthase"/>
    <property type="match status" value="1"/>
</dbReference>
<dbReference type="NCBIfam" id="TIGR00005">
    <property type="entry name" value="rluA_subfam"/>
    <property type="match status" value="1"/>
</dbReference>
<dbReference type="PANTHER" id="PTHR21600:SF35">
    <property type="entry name" value="PSEUDOURIDINE SYNTHASE"/>
    <property type="match status" value="1"/>
</dbReference>
<dbReference type="Pfam" id="PF00849">
    <property type="entry name" value="PseudoU_synth_2"/>
    <property type="match status" value="1"/>
</dbReference>
<keyword evidence="4" id="KW-0413">Isomerase</keyword>
<dbReference type="InterPro" id="IPR050188">
    <property type="entry name" value="RluA_PseudoU_synthase"/>
</dbReference>
<comment type="catalytic activity">
    <reaction evidence="1 4">
        <text>a uridine in RNA = a pseudouridine in RNA</text>
        <dbReference type="Rhea" id="RHEA:48348"/>
        <dbReference type="Rhea" id="RHEA-COMP:12068"/>
        <dbReference type="Rhea" id="RHEA-COMP:12069"/>
        <dbReference type="ChEBI" id="CHEBI:65314"/>
        <dbReference type="ChEBI" id="CHEBI:65315"/>
    </reaction>
</comment>
<dbReference type="Gene3D" id="3.30.2350.10">
    <property type="entry name" value="Pseudouridine synthase"/>
    <property type="match status" value="1"/>
</dbReference>
<protein>
    <recommendedName>
        <fullName evidence="4">Pseudouridine synthase</fullName>
        <ecNumber evidence="4">5.4.99.-</ecNumber>
    </recommendedName>
</protein>
<dbReference type="InterPro" id="IPR006145">
    <property type="entry name" value="PsdUridine_synth_RsuA/RluA"/>
</dbReference>
<comment type="similarity">
    <text evidence="2 4">Belongs to the pseudouridine synthase RluA family.</text>
</comment>
<sequence length="306" mass="34485">MKTATIIDLIVDANVHTQSMNHIIKQQHISQRMRRRLKNDGIITINGQPATWDTLVHGGDHLLMKLAPEQEFSRTPMNLEIVYEDEHILAVNKASGVLMHPTSTVRDGTLANGVLYYYDETEQAHDFHPVHRLDKDTSGIVIIAKTSVVQHAFDKQRTKFQKVYDAIVEGTMPSQSLTINYPIGRKPGSIIERCCTSIGKPARTDVTVLARHIVSQPVQMNKNLSTQQVLTHVQCVLHTGRTHQIRVHLSHLGCPLAGDDLYGGHLDYIRRQALHAGYLAFTHPMTQEYIELRAPMPTDMKDLLCL</sequence>
<dbReference type="GO" id="GO:0000455">
    <property type="term" value="P:enzyme-directed rRNA pseudouridine synthesis"/>
    <property type="evidence" value="ECO:0007669"/>
    <property type="project" value="TreeGrafter"/>
</dbReference>
<reference evidence="6 7" key="1">
    <citation type="submission" date="2016-01" db="EMBL/GenBank/DDBJ databases">
        <authorList>
            <person name="Oliw E.H."/>
        </authorList>
    </citation>
    <scope>NUCLEOTIDE SEQUENCE [LARGE SCALE GENOMIC DNA]</scope>
    <source>
        <strain evidence="6 7">CMW7756B</strain>
    </source>
</reference>
<dbReference type="PATRIC" id="fig|39777.7.peg.1351"/>
<evidence type="ECO:0000313" key="7">
    <source>
        <dbReference type="Proteomes" id="UP000070226"/>
    </source>
</evidence>
<feature type="domain" description="Pseudouridine synthase RsuA/RluA-like" evidence="5">
    <location>
        <begin position="87"/>
        <end position="251"/>
    </location>
</feature>
<proteinExistence type="inferred from homology"/>
<dbReference type="AlphaFoldDB" id="A0A133S302"/>
<evidence type="ECO:0000256" key="3">
    <source>
        <dbReference type="PIRSR" id="PIRSR606225-1"/>
    </source>
</evidence>
<dbReference type="GO" id="GO:0003723">
    <property type="term" value="F:RNA binding"/>
    <property type="evidence" value="ECO:0007669"/>
    <property type="project" value="InterPro"/>
</dbReference>
<gene>
    <name evidence="6" type="ORF">HMPREF3233_01386</name>
</gene>
<evidence type="ECO:0000313" key="6">
    <source>
        <dbReference type="EMBL" id="KXA62823.1"/>
    </source>
</evidence>
<dbReference type="InterPro" id="IPR006225">
    <property type="entry name" value="PsdUridine_synth_RluC/D"/>
</dbReference>
<dbReference type="GO" id="GO:0009982">
    <property type="term" value="F:pseudouridine synthase activity"/>
    <property type="evidence" value="ECO:0007669"/>
    <property type="project" value="InterPro"/>
</dbReference>
<evidence type="ECO:0000256" key="2">
    <source>
        <dbReference type="ARBA" id="ARBA00010876"/>
    </source>
</evidence>
<dbReference type="GO" id="GO:0140098">
    <property type="term" value="F:catalytic activity, acting on RNA"/>
    <property type="evidence" value="ECO:0007669"/>
    <property type="project" value="UniProtKB-ARBA"/>
</dbReference>
<comment type="function">
    <text evidence="4">Responsible for synthesis of pseudouridine from uracil.</text>
</comment>